<evidence type="ECO:0000313" key="3">
    <source>
        <dbReference type="Proteomes" id="UP000320580"/>
    </source>
</evidence>
<sequence length="179" mass="18173">MIGIVIPVVGLIVTIVIGNRGSSPGSEPASGNTGSRDTAPSTTAGAGDTAISPKVRFKGTVRIKFGTGGEEVDLDSKPPLVAQSIEGYDISIGSTTGEPSLSAEGGDLTLAPLPDSGPAPGEAECVERIEKNGAYHADLTRGARFCVQSKEGRTAYLRTVSAPTAGPVLLAVTVWEQPG</sequence>
<dbReference type="RefSeq" id="WP_146481239.1">
    <property type="nucleotide sequence ID" value="NZ_CP042266.1"/>
</dbReference>
<evidence type="ECO:0000313" key="2">
    <source>
        <dbReference type="EMBL" id="QDY77917.1"/>
    </source>
</evidence>
<organism evidence="2 3">
    <name type="scientific">Streptomyces qinzhouensis</name>
    <dbReference type="NCBI Taxonomy" id="2599401"/>
    <lineage>
        <taxon>Bacteria</taxon>
        <taxon>Bacillati</taxon>
        <taxon>Actinomycetota</taxon>
        <taxon>Actinomycetes</taxon>
        <taxon>Kitasatosporales</taxon>
        <taxon>Streptomycetaceae</taxon>
        <taxon>Streptomyces</taxon>
    </lineage>
</organism>
<reference evidence="2 3" key="1">
    <citation type="submission" date="2019-07" db="EMBL/GenBank/DDBJ databases">
        <authorList>
            <person name="Zhu P."/>
        </authorList>
    </citation>
    <scope>NUCLEOTIDE SEQUENCE [LARGE SCALE GENOMIC DNA]</scope>
    <source>
        <strain evidence="2 3">SSL-25</strain>
    </source>
</reference>
<name>A0A5B8J962_9ACTN</name>
<protein>
    <submittedName>
        <fullName evidence="2">Uncharacterized protein</fullName>
    </submittedName>
</protein>
<feature type="compositionally biased region" description="Polar residues" evidence="1">
    <location>
        <begin position="20"/>
        <end position="44"/>
    </location>
</feature>
<proteinExistence type="predicted"/>
<dbReference type="Proteomes" id="UP000320580">
    <property type="component" value="Chromosome"/>
</dbReference>
<accession>A0A5B8J962</accession>
<dbReference type="KEGG" id="sqz:FQU76_16985"/>
<feature type="region of interest" description="Disordered" evidence="1">
    <location>
        <begin position="20"/>
        <end position="51"/>
    </location>
</feature>
<dbReference type="OrthoDB" id="4249101at2"/>
<dbReference type="EMBL" id="CP042266">
    <property type="protein sequence ID" value="QDY77917.1"/>
    <property type="molecule type" value="Genomic_DNA"/>
</dbReference>
<gene>
    <name evidence="2" type="ORF">FQU76_16985</name>
</gene>
<evidence type="ECO:0000256" key="1">
    <source>
        <dbReference type="SAM" id="MobiDB-lite"/>
    </source>
</evidence>
<dbReference type="AlphaFoldDB" id="A0A5B8J962"/>
<keyword evidence="3" id="KW-1185">Reference proteome</keyword>